<evidence type="ECO:0000313" key="2">
    <source>
        <dbReference type="EMBL" id="CAG4884486.1"/>
    </source>
</evidence>
<feature type="transmembrane region" description="Helical" evidence="1">
    <location>
        <begin position="12"/>
        <end position="32"/>
    </location>
</feature>
<keyword evidence="3" id="KW-1185">Reference proteome</keyword>
<dbReference type="EMBL" id="CAJQUM010000001">
    <property type="protein sequence ID" value="CAG4884486.1"/>
    <property type="molecule type" value="Genomic_DNA"/>
</dbReference>
<keyword evidence="1" id="KW-0812">Transmembrane</keyword>
<name>A0A916NIG3_9PROT</name>
<keyword evidence="1" id="KW-1133">Transmembrane helix</keyword>
<gene>
    <name evidence="2" type="ORF">GTOL_12369</name>
</gene>
<organism evidence="2 3">
    <name type="scientific">Georgfuchsia toluolica</name>
    <dbReference type="NCBI Taxonomy" id="424218"/>
    <lineage>
        <taxon>Bacteria</taxon>
        <taxon>Pseudomonadati</taxon>
        <taxon>Pseudomonadota</taxon>
        <taxon>Betaproteobacteria</taxon>
        <taxon>Nitrosomonadales</taxon>
        <taxon>Sterolibacteriaceae</taxon>
        <taxon>Georgfuchsia</taxon>
    </lineage>
</organism>
<dbReference type="Proteomes" id="UP000742786">
    <property type="component" value="Unassembled WGS sequence"/>
</dbReference>
<sequence length="44" mass="5155">MTIHFQRSMQRPLVLLASLPLTIVWLGLLYMFGMEFLENSPRGF</sequence>
<accession>A0A916NIG3</accession>
<comment type="caution">
    <text evidence="2">The sequence shown here is derived from an EMBL/GenBank/DDBJ whole genome shotgun (WGS) entry which is preliminary data.</text>
</comment>
<dbReference type="AlphaFoldDB" id="A0A916NIG3"/>
<evidence type="ECO:0000256" key="1">
    <source>
        <dbReference type="SAM" id="Phobius"/>
    </source>
</evidence>
<reference evidence="2" key="1">
    <citation type="submission" date="2021-04" db="EMBL/GenBank/DDBJ databases">
        <authorList>
            <person name="Hornung B."/>
        </authorList>
    </citation>
    <scope>NUCLEOTIDE SEQUENCE</scope>
    <source>
        <strain evidence="2">G5G6</strain>
    </source>
</reference>
<dbReference type="RefSeq" id="WP_281420251.1">
    <property type="nucleotide sequence ID" value="NZ_CAJQUM010000001.1"/>
</dbReference>
<evidence type="ECO:0000313" key="3">
    <source>
        <dbReference type="Proteomes" id="UP000742786"/>
    </source>
</evidence>
<keyword evidence="1" id="KW-0472">Membrane</keyword>
<proteinExistence type="predicted"/>
<protein>
    <submittedName>
        <fullName evidence="2">Uncharacterized protein</fullName>
    </submittedName>
</protein>